<dbReference type="GO" id="GO:0004523">
    <property type="term" value="F:RNA-DNA hybrid ribonuclease activity"/>
    <property type="evidence" value="ECO:0007669"/>
    <property type="project" value="InterPro"/>
</dbReference>
<dbReference type="PANTHER" id="PTHR24016">
    <property type="entry name" value="CONSERVED OLIGOMERIC GOLGI COMPLEX SUBUNIT 4"/>
    <property type="match status" value="1"/>
</dbReference>
<reference evidence="3" key="1">
    <citation type="submission" date="2018-11" db="EMBL/GenBank/DDBJ databases">
        <authorList>
            <consortium name="Genoscope - CEA"/>
            <person name="William W."/>
        </authorList>
    </citation>
    <scope>NUCLEOTIDE SEQUENCE</scope>
</reference>
<feature type="domain" description="COG4 transport protein middle alpha-helical bundle" evidence="1">
    <location>
        <begin position="1"/>
        <end position="67"/>
    </location>
</feature>
<protein>
    <submittedName>
        <fullName evidence="3">Uncharacterized protein</fullName>
    </submittedName>
</protein>
<dbReference type="GO" id="GO:0003676">
    <property type="term" value="F:nucleic acid binding"/>
    <property type="evidence" value="ECO:0007669"/>
    <property type="project" value="InterPro"/>
</dbReference>
<dbReference type="InterPro" id="IPR013167">
    <property type="entry name" value="COG4_M"/>
</dbReference>
<evidence type="ECO:0000259" key="1">
    <source>
        <dbReference type="Pfam" id="PF08318"/>
    </source>
</evidence>
<dbReference type="Pfam" id="PF08318">
    <property type="entry name" value="COG4_m"/>
    <property type="match status" value="1"/>
</dbReference>
<dbReference type="InterPro" id="IPR048682">
    <property type="entry name" value="COG4"/>
</dbReference>
<name>A0A3P6AUY0_BRAOL</name>
<feature type="domain" description="RNase H type-1" evidence="2">
    <location>
        <begin position="92"/>
        <end position="163"/>
    </location>
</feature>
<dbReference type="AlphaFoldDB" id="A0A3P6AUY0"/>
<evidence type="ECO:0000313" key="3">
    <source>
        <dbReference type="EMBL" id="VDC95047.1"/>
    </source>
</evidence>
<dbReference type="InterPro" id="IPR002156">
    <property type="entry name" value="RNaseH_domain"/>
</dbReference>
<proteinExistence type="predicted"/>
<accession>A0A3P6AUY0</accession>
<dbReference type="PANTHER" id="PTHR24016:SF0">
    <property type="entry name" value="CONSERVED OLIGOMERIC GOLGI COMPLEX SUBUNIT 4"/>
    <property type="match status" value="1"/>
</dbReference>
<dbReference type="EMBL" id="LR031872">
    <property type="protein sequence ID" value="VDC95047.1"/>
    <property type="molecule type" value="Genomic_DNA"/>
</dbReference>
<dbReference type="Pfam" id="PF13456">
    <property type="entry name" value="RVT_3"/>
    <property type="match status" value="1"/>
</dbReference>
<gene>
    <name evidence="3" type="ORF">BOLC3T18356H</name>
</gene>
<organism evidence="3">
    <name type="scientific">Brassica oleracea</name>
    <name type="common">Wild cabbage</name>
    <dbReference type="NCBI Taxonomy" id="3712"/>
    <lineage>
        <taxon>Eukaryota</taxon>
        <taxon>Viridiplantae</taxon>
        <taxon>Streptophyta</taxon>
        <taxon>Embryophyta</taxon>
        <taxon>Tracheophyta</taxon>
        <taxon>Spermatophyta</taxon>
        <taxon>Magnoliopsida</taxon>
        <taxon>eudicotyledons</taxon>
        <taxon>Gunneridae</taxon>
        <taxon>Pentapetalae</taxon>
        <taxon>rosids</taxon>
        <taxon>malvids</taxon>
        <taxon>Brassicales</taxon>
        <taxon>Brassicaceae</taxon>
        <taxon>Brassiceae</taxon>
        <taxon>Brassica</taxon>
    </lineage>
</organism>
<sequence length="192" mass="21910">MVENVRKTIWIDEHVLDSLTTSMVDDVFYVLQSCPRLQTLVLSSVIAVLSNTVSLLANDYHEALQQTIIEPNLGARFYLSVFLTINSDFSYGAWKPGILAAGVAWSFYNTNGEIIISYINLISYVNSPLVAEGLAMREAMDHVLSLGFYLVIFESDSKQLISNNYRWSLFLRDSRNCLRYHSSIKRFRTCFL</sequence>
<evidence type="ECO:0000259" key="2">
    <source>
        <dbReference type="Pfam" id="PF13456"/>
    </source>
</evidence>